<evidence type="ECO:0000313" key="3">
    <source>
        <dbReference type="WBParaSite" id="Hba_11617"/>
    </source>
</evidence>
<keyword evidence="2" id="KW-1185">Reference proteome</keyword>
<evidence type="ECO:0000313" key="2">
    <source>
        <dbReference type="Proteomes" id="UP000095283"/>
    </source>
</evidence>
<sequence>MHENMDLTAATTESHDENSGSEYDEDQAEVTVVTTTFLKTKVKGLFDPSHKYSATELVS</sequence>
<feature type="region of interest" description="Disordered" evidence="1">
    <location>
        <begin position="1"/>
        <end position="28"/>
    </location>
</feature>
<accession>A0A1I7X2G7</accession>
<proteinExistence type="predicted"/>
<dbReference type="AlphaFoldDB" id="A0A1I7X2G7"/>
<dbReference type="Proteomes" id="UP000095283">
    <property type="component" value="Unplaced"/>
</dbReference>
<reference evidence="3" key="1">
    <citation type="submission" date="2016-11" db="UniProtKB">
        <authorList>
            <consortium name="WormBaseParasite"/>
        </authorList>
    </citation>
    <scope>IDENTIFICATION</scope>
</reference>
<name>A0A1I7X2G7_HETBA</name>
<dbReference type="WBParaSite" id="Hba_11617">
    <property type="protein sequence ID" value="Hba_11617"/>
    <property type="gene ID" value="Hba_11617"/>
</dbReference>
<protein>
    <submittedName>
        <fullName evidence="3">ZHX1</fullName>
    </submittedName>
</protein>
<evidence type="ECO:0000256" key="1">
    <source>
        <dbReference type="SAM" id="MobiDB-lite"/>
    </source>
</evidence>
<organism evidence="2 3">
    <name type="scientific">Heterorhabditis bacteriophora</name>
    <name type="common">Entomopathogenic nematode worm</name>
    <dbReference type="NCBI Taxonomy" id="37862"/>
    <lineage>
        <taxon>Eukaryota</taxon>
        <taxon>Metazoa</taxon>
        <taxon>Ecdysozoa</taxon>
        <taxon>Nematoda</taxon>
        <taxon>Chromadorea</taxon>
        <taxon>Rhabditida</taxon>
        <taxon>Rhabditina</taxon>
        <taxon>Rhabditomorpha</taxon>
        <taxon>Strongyloidea</taxon>
        <taxon>Heterorhabditidae</taxon>
        <taxon>Heterorhabditis</taxon>
    </lineage>
</organism>